<evidence type="ECO:0000313" key="2">
    <source>
        <dbReference type="EMBL" id="CAG8306674.1"/>
    </source>
</evidence>
<dbReference type="EMBL" id="CAJVPA010000077">
    <property type="protein sequence ID" value="CAG8306674.1"/>
    <property type="molecule type" value="Genomic_DNA"/>
</dbReference>
<dbReference type="GO" id="GO:0005634">
    <property type="term" value="C:nucleus"/>
    <property type="evidence" value="ECO:0007669"/>
    <property type="project" value="TreeGrafter"/>
</dbReference>
<reference evidence="2" key="1">
    <citation type="submission" date="2021-07" db="EMBL/GenBank/DDBJ databases">
        <authorList>
            <person name="Branca A.L. A."/>
        </authorList>
    </citation>
    <scope>NUCLEOTIDE SEQUENCE</scope>
</reference>
<sequence length="577" mass="59896">MKDRIGLADYLTLLHARNPSRITPSLNTPALVAPCSWPNTQVKIGNQTNTRTQHPADFGVTAANIKDDLTVQKGRPEWIFSAYAPAKDVPRLLFGGPHRERSVEEMRLRHYELAAAGKLNEAVQEASSLWAECVQQTDAALNDPQGAAKYVIDGKNEHPNIFDIIEGKANATPNQGSSFSQPIAPSQPSPFGQQNTNSTPNAGPAPGAFAAPSSTFGRSTAFGQPSGLGTAPAQPQISAFGQPSGLGGASAQSQTSAFGQPSAFGKPSSMGGSGFGQPSALGGQSALNKPAFGQTSLGQQAANPSPFGKPSTLGGTTNTPFGAPAAASPFAQFSQQKPVAGGFGQSSGVTGPSPFGQNTAQPAAQPAASPFGQAGLAQQPAAPFGAPSAPGGFGQPSQLQPSQPSSFPPANTNPFGAPAAKTSAPSPFGAPSQPAAAPSPFGQPAAAQGVPVQNANAGPNAFIKPNVSNELNPIPQLQGETRTDPQTKRLIMWKGRPVNYVNDHPCYLHPQDNKTFVRINFPNGPPDAASLRDSQGKPEEYTAEVTEAYKFFLENGHFKDGRIPVVPPQREMISFDF</sequence>
<name>A0A9W4IHB0_9EURO</name>
<feature type="compositionally biased region" description="Polar residues" evidence="1">
    <location>
        <begin position="293"/>
        <end position="303"/>
    </location>
</feature>
<evidence type="ECO:0000313" key="3">
    <source>
        <dbReference type="Proteomes" id="UP001152646"/>
    </source>
</evidence>
<accession>A0A9W4IHB0</accession>
<feature type="compositionally biased region" description="Low complexity" evidence="1">
    <location>
        <begin position="360"/>
        <end position="409"/>
    </location>
</feature>
<gene>
    <name evidence="2" type="ORF">PSALAMII_LOCUS2033</name>
</gene>
<feature type="region of interest" description="Disordered" evidence="1">
    <location>
        <begin position="169"/>
        <end position="481"/>
    </location>
</feature>
<feature type="compositionally biased region" description="Polar residues" evidence="1">
    <location>
        <begin position="346"/>
        <end position="359"/>
    </location>
</feature>
<dbReference type="OrthoDB" id="20729at2759"/>
<feature type="compositionally biased region" description="Polar residues" evidence="1">
    <location>
        <begin position="171"/>
        <end position="198"/>
    </location>
</feature>
<organism evidence="2 3">
    <name type="scientific">Penicillium salamii</name>
    <dbReference type="NCBI Taxonomy" id="1612424"/>
    <lineage>
        <taxon>Eukaryota</taxon>
        <taxon>Fungi</taxon>
        <taxon>Dikarya</taxon>
        <taxon>Ascomycota</taxon>
        <taxon>Pezizomycotina</taxon>
        <taxon>Eurotiomycetes</taxon>
        <taxon>Eurotiomycetidae</taxon>
        <taxon>Eurotiales</taxon>
        <taxon>Aspergillaceae</taxon>
        <taxon>Penicillium</taxon>
    </lineage>
</organism>
<proteinExistence type="predicted"/>
<feature type="compositionally biased region" description="Low complexity" evidence="1">
    <location>
        <begin position="320"/>
        <end position="336"/>
    </location>
</feature>
<dbReference type="PANTHER" id="PTHR21099:SF2">
    <property type="entry name" value="SI:CH211-113E8.11"/>
    <property type="match status" value="1"/>
</dbReference>
<feature type="compositionally biased region" description="Low complexity" evidence="1">
    <location>
        <begin position="424"/>
        <end position="449"/>
    </location>
</feature>
<dbReference type="CDD" id="cd23954">
    <property type="entry name" value="AMO1_CTD"/>
    <property type="match status" value="1"/>
</dbReference>
<protein>
    <submittedName>
        <fullName evidence="2">Uncharacterized protein</fullName>
    </submittedName>
</protein>
<feature type="compositionally biased region" description="Polar residues" evidence="1">
    <location>
        <begin position="250"/>
        <end position="259"/>
    </location>
</feature>
<feature type="compositionally biased region" description="Low complexity" evidence="1">
    <location>
        <begin position="199"/>
        <end position="216"/>
    </location>
</feature>
<evidence type="ECO:0000256" key="1">
    <source>
        <dbReference type="SAM" id="MobiDB-lite"/>
    </source>
</evidence>
<dbReference type="PANTHER" id="PTHR21099">
    <property type="entry name" value="RAD201"/>
    <property type="match status" value="1"/>
</dbReference>
<dbReference type="Proteomes" id="UP001152646">
    <property type="component" value="Unassembled WGS sequence"/>
</dbReference>
<comment type="caution">
    <text evidence="2">The sequence shown here is derived from an EMBL/GenBank/DDBJ whole genome shotgun (WGS) entry which is preliminary data.</text>
</comment>
<dbReference type="AlphaFoldDB" id="A0A9W4IHB0"/>